<proteinExistence type="predicted"/>
<dbReference type="InterPro" id="IPR008775">
    <property type="entry name" value="Phytyl_CoA_dOase-like"/>
</dbReference>
<dbReference type="Gene3D" id="2.60.120.620">
    <property type="entry name" value="q2cbj1_9rhob like domain"/>
    <property type="match status" value="1"/>
</dbReference>
<evidence type="ECO:0000313" key="3">
    <source>
        <dbReference type="Proteomes" id="UP001230156"/>
    </source>
</evidence>
<organism evidence="2 3">
    <name type="scientific">Dongia sedimenti</name>
    <dbReference type="NCBI Taxonomy" id="3064282"/>
    <lineage>
        <taxon>Bacteria</taxon>
        <taxon>Pseudomonadati</taxon>
        <taxon>Pseudomonadota</taxon>
        <taxon>Alphaproteobacteria</taxon>
        <taxon>Rhodospirillales</taxon>
        <taxon>Dongiaceae</taxon>
        <taxon>Dongia</taxon>
    </lineage>
</organism>
<accession>A0ABU0YSC2</accession>
<dbReference type="Pfam" id="PF05721">
    <property type="entry name" value="PhyH"/>
    <property type="match status" value="1"/>
</dbReference>
<dbReference type="EMBL" id="JAUYVI010000007">
    <property type="protein sequence ID" value="MDQ7250614.1"/>
    <property type="molecule type" value="Genomic_DNA"/>
</dbReference>
<comment type="cofactor">
    <cofactor evidence="1">
        <name>Fe(2+)</name>
        <dbReference type="ChEBI" id="CHEBI:29033"/>
    </cofactor>
</comment>
<keyword evidence="2" id="KW-0560">Oxidoreductase</keyword>
<dbReference type="SUPFAM" id="SSF51197">
    <property type="entry name" value="Clavaminate synthase-like"/>
    <property type="match status" value="1"/>
</dbReference>
<dbReference type="RefSeq" id="WP_379960109.1">
    <property type="nucleotide sequence ID" value="NZ_JAUYVI010000007.1"/>
</dbReference>
<evidence type="ECO:0000256" key="1">
    <source>
        <dbReference type="ARBA" id="ARBA00001954"/>
    </source>
</evidence>
<dbReference type="PANTHER" id="PTHR20883:SF48">
    <property type="entry name" value="ECTOINE DIOXYGENASE"/>
    <property type="match status" value="1"/>
</dbReference>
<keyword evidence="3" id="KW-1185">Reference proteome</keyword>
<dbReference type="GO" id="GO:0051213">
    <property type="term" value="F:dioxygenase activity"/>
    <property type="evidence" value="ECO:0007669"/>
    <property type="project" value="UniProtKB-KW"/>
</dbReference>
<reference evidence="3" key="1">
    <citation type="submission" date="2023-08" db="EMBL/GenBank/DDBJ databases">
        <title>Rhodospirillaceae gen. nov., a novel taxon isolated from the Yangtze River Yuezi River estuary sludge.</title>
        <authorList>
            <person name="Ruan L."/>
        </authorList>
    </citation>
    <scope>NUCLEOTIDE SEQUENCE [LARGE SCALE GENOMIC DNA]</scope>
    <source>
        <strain evidence="3">R-7</strain>
    </source>
</reference>
<keyword evidence="2" id="KW-0223">Dioxygenase</keyword>
<sequence length="289" mass="31738">MPALTEAQKEFFWTHGYLMAPDAVTPAELAALRHDFNDWVEESRGKTQNYGVMIDGRPRFDLEPGHSASQPALRRINSPVEVSQAFHDVMADSRMTDYVADLIGPNVKFHHSKVNSKLPGAATKVKWHQDFPFTPHSNDDLVTALLLLDDMTEENGALEVLAGSHRGDLHSLWHNGVFTGSIEERVADDMQRRAALCLGSAGSVCLMHTRLAHGSKPNLSKLSRTLFICVYSAEDAVPLVPNPVPSALEGLVVRGARTGRVRSKDFALQLPQKPAQASFFAQQAATYDG</sequence>
<dbReference type="Proteomes" id="UP001230156">
    <property type="component" value="Unassembled WGS sequence"/>
</dbReference>
<protein>
    <submittedName>
        <fullName evidence="2">Phytanoyl-CoA dioxygenase family protein</fullName>
    </submittedName>
</protein>
<evidence type="ECO:0000313" key="2">
    <source>
        <dbReference type="EMBL" id="MDQ7250614.1"/>
    </source>
</evidence>
<gene>
    <name evidence="2" type="ORF">Q8A70_23195</name>
</gene>
<dbReference type="PANTHER" id="PTHR20883">
    <property type="entry name" value="PHYTANOYL-COA DIOXYGENASE DOMAIN CONTAINING 1"/>
    <property type="match status" value="1"/>
</dbReference>
<comment type="caution">
    <text evidence="2">The sequence shown here is derived from an EMBL/GenBank/DDBJ whole genome shotgun (WGS) entry which is preliminary data.</text>
</comment>
<name>A0ABU0YSC2_9PROT</name>